<dbReference type="GO" id="GO:0016020">
    <property type="term" value="C:membrane"/>
    <property type="evidence" value="ECO:0007669"/>
    <property type="project" value="TreeGrafter"/>
</dbReference>
<dbReference type="OrthoDB" id="8194491at2759"/>
<reference evidence="1" key="2">
    <citation type="submission" date="2021-04" db="EMBL/GenBank/DDBJ databases">
        <title>Genome-wide patterns of bracovirus chromosomal integration into multiple host tissues during parasitism.</title>
        <authorList>
            <person name="Chebbi M.A.C."/>
        </authorList>
    </citation>
    <scope>NUCLEOTIDE SEQUENCE</scope>
    <source>
        <tissue evidence="1">Whole body</tissue>
    </source>
</reference>
<evidence type="ECO:0000313" key="2">
    <source>
        <dbReference type="Proteomes" id="UP000729913"/>
    </source>
</evidence>
<accession>A0A8J5UV34</accession>
<dbReference type="InterPro" id="IPR012464">
    <property type="entry name" value="DUF1676"/>
</dbReference>
<protein>
    <recommendedName>
        <fullName evidence="3">Osiris 9</fullName>
    </recommendedName>
</protein>
<comment type="caution">
    <text evidence="1">The sequence shown here is derived from an EMBL/GenBank/DDBJ whole genome shotgun (WGS) entry which is preliminary data.</text>
</comment>
<organism evidence="1 2">
    <name type="scientific">Cotesia typhae</name>
    <dbReference type="NCBI Taxonomy" id="2053667"/>
    <lineage>
        <taxon>Eukaryota</taxon>
        <taxon>Metazoa</taxon>
        <taxon>Ecdysozoa</taxon>
        <taxon>Arthropoda</taxon>
        <taxon>Hexapoda</taxon>
        <taxon>Insecta</taxon>
        <taxon>Pterygota</taxon>
        <taxon>Neoptera</taxon>
        <taxon>Endopterygota</taxon>
        <taxon>Hymenoptera</taxon>
        <taxon>Apocrita</taxon>
        <taxon>Ichneumonoidea</taxon>
        <taxon>Braconidae</taxon>
        <taxon>Microgastrinae</taxon>
        <taxon>Cotesia</taxon>
    </lineage>
</organism>
<proteinExistence type="predicted"/>
<evidence type="ECO:0000313" key="1">
    <source>
        <dbReference type="EMBL" id="KAG8038535.1"/>
    </source>
</evidence>
<dbReference type="PANTHER" id="PTHR21879:SF1">
    <property type="entry name" value="FI01546P"/>
    <property type="match status" value="1"/>
</dbReference>
<keyword evidence="2" id="KW-1185">Reference proteome</keyword>
<reference evidence="1" key="1">
    <citation type="submission" date="2020-03" db="EMBL/GenBank/DDBJ databases">
        <authorList>
            <person name="Chebbi M.A."/>
            <person name="Drezen J.M."/>
        </authorList>
    </citation>
    <scope>NUCLEOTIDE SEQUENCE</scope>
    <source>
        <tissue evidence="1">Whole body</tissue>
    </source>
</reference>
<dbReference type="AlphaFoldDB" id="A0A8J5UV34"/>
<evidence type="ECO:0008006" key="3">
    <source>
        <dbReference type="Google" id="ProtNLM"/>
    </source>
</evidence>
<dbReference type="Pfam" id="PF07898">
    <property type="entry name" value="DUF1676"/>
    <property type="match status" value="1"/>
</dbReference>
<dbReference type="EMBL" id="JAAOIC020000043">
    <property type="protein sequence ID" value="KAG8038535.1"/>
    <property type="molecule type" value="Genomic_DNA"/>
</dbReference>
<sequence>MGQGQLRSYGAYSQCSYSGPTKVGAIKISKTYADPFRVEDKRQHRDSFAGQESGPKSLLEDAVDVYASCASEPDVSVCLKLKALRFVDRVARSADISIVDGLKIVQTEEAKRSRADNARSLNDIEASLPTEMEAREAAVDEALVDRAGKFLSTHTVELSLPEEVSRSFDEARGKKKKLAKTLMPLLLLLKMKFAILMPIVLGALALLAFKALVIGKIALIISAILGLQKLWANKNHQSYEVVAHPAHHEEHHGWGRSATGAELAYNAYKPTN</sequence>
<dbReference type="PANTHER" id="PTHR21879">
    <property type="entry name" value="FI03362P-RELATED-RELATED"/>
    <property type="match status" value="1"/>
</dbReference>
<name>A0A8J5UV34_9HYME</name>
<gene>
    <name evidence="1" type="ORF">G9C98_006231</name>
</gene>
<dbReference type="Proteomes" id="UP000729913">
    <property type="component" value="Unassembled WGS sequence"/>
</dbReference>